<feature type="domain" description="DUF5643" evidence="3">
    <location>
        <begin position="249"/>
        <end position="369"/>
    </location>
</feature>
<evidence type="ECO:0000259" key="2">
    <source>
        <dbReference type="Pfam" id="PF13786"/>
    </source>
</evidence>
<evidence type="ECO:0000313" key="4">
    <source>
        <dbReference type="EMBL" id="MFC4101460.1"/>
    </source>
</evidence>
<reference evidence="5" key="1">
    <citation type="journal article" date="2019" name="Int. J. Syst. Evol. Microbiol.">
        <title>The Global Catalogue of Microorganisms (GCM) 10K type strain sequencing project: providing services to taxonomists for standard genome sequencing and annotation.</title>
        <authorList>
            <consortium name="The Broad Institute Genomics Platform"/>
            <consortium name="The Broad Institute Genome Sequencing Center for Infectious Disease"/>
            <person name="Wu L."/>
            <person name="Ma J."/>
        </authorList>
    </citation>
    <scope>NUCLEOTIDE SEQUENCE [LARGE SCALE GENOMIC DNA]</scope>
    <source>
        <strain evidence="5">IBRC-M 10987</strain>
    </source>
</reference>
<sequence length="375" mass="40344">MAASNIEQELKKAGSVQSAIPPLVRARLDETYAKLGGNQAKRKGRTKWTGLRLMAASTAAAGILGIGVLATAFASPAMADSIRNLPVIGSIFSTLQDSGLRAAGEQGLFASVNREVSHEDVKLKVTETIYDGTRAAFLLTVDAPNLKEGVYDNGRKTMKLSSAIDQVSLTGESAGAAMSSLNDAGGLFYGGAGEAYPNTLVFEQVLPYANASEAPDVFEASVTIKLDGIDHEFDVDIPFRKTTQAGVEIAPNAITENDDFRFQVANVDITDVTTRILTELEYKHASELTDKEQRRLTRVGIAVFDDQGRRLTALNGEGIVEGNKIVYDRRFATTSGLNGSLTVKPFNIEDDFAEEVEESQYLKGLEVTIELPSAR</sequence>
<evidence type="ECO:0000313" key="5">
    <source>
        <dbReference type="Proteomes" id="UP001595715"/>
    </source>
</evidence>
<organism evidence="4 5">
    <name type="scientific">Paenibacillus xanthanilyticus</name>
    <dbReference type="NCBI Taxonomy" id="1783531"/>
    <lineage>
        <taxon>Bacteria</taxon>
        <taxon>Bacillati</taxon>
        <taxon>Bacillota</taxon>
        <taxon>Bacilli</taxon>
        <taxon>Bacillales</taxon>
        <taxon>Paenibacillaceae</taxon>
        <taxon>Paenibacillus</taxon>
    </lineage>
</organism>
<dbReference type="InterPro" id="IPR025436">
    <property type="entry name" value="DUF4179"/>
</dbReference>
<dbReference type="InterPro" id="IPR040680">
    <property type="entry name" value="DUF5643"/>
</dbReference>
<comment type="caution">
    <text evidence="4">The sequence shown here is derived from an EMBL/GenBank/DDBJ whole genome shotgun (WGS) entry which is preliminary data.</text>
</comment>
<keyword evidence="5" id="KW-1185">Reference proteome</keyword>
<gene>
    <name evidence="4" type="ORF">ACFOZ8_17595</name>
</gene>
<name>A0ABV8K606_9BACL</name>
<dbReference type="Gene3D" id="2.60.40.1630">
    <property type="entry name" value="bacillus anthracis domain"/>
    <property type="match status" value="1"/>
</dbReference>
<protein>
    <submittedName>
        <fullName evidence="4">DUF4179 domain-containing protein</fullName>
    </submittedName>
</protein>
<evidence type="ECO:0000259" key="3">
    <source>
        <dbReference type="Pfam" id="PF18705"/>
    </source>
</evidence>
<evidence type="ECO:0000256" key="1">
    <source>
        <dbReference type="SAM" id="Phobius"/>
    </source>
</evidence>
<accession>A0ABV8K606</accession>
<keyword evidence="1" id="KW-0472">Membrane</keyword>
<dbReference type="EMBL" id="JBHSAM010000028">
    <property type="protein sequence ID" value="MFC4101460.1"/>
    <property type="molecule type" value="Genomic_DNA"/>
</dbReference>
<dbReference type="Pfam" id="PF18705">
    <property type="entry name" value="DUF5643"/>
    <property type="match status" value="1"/>
</dbReference>
<keyword evidence="1" id="KW-0812">Transmembrane</keyword>
<keyword evidence="1" id="KW-1133">Transmembrane helix</keyword>
<feature type="transmembrane region" description="Helical" evidence="1">
    <location>
        <begin position="51"/>
        <end position="74"/>
    </location>
</feature>
<proteinExistence type="predicted"/>
<dbReference type="Proteomes" id="UP001595715">
    <property type="component" value="Unassembled WGS sequence"/>
</dbReference>
<feature type="domain" description="DUF4179" evidence="2">
    <location>
        <begin position="53"/>
        <end position="141"/>
    </location>
</feature>
<dbReference type="RefSeq" id="WP_377720076.1">
    <property type="nucleotide sequence ID" value="NZ_JBHSAM010000028.1"/>
</dbReference>
<dbReference type="Pfam" id="PF13786">
    <property type="entry name" value="DUF4179"/>
    <property type="match status" value="1"/>
</dbReference>